<feature type="compositionally biased region" description="Low complexity" evidence="1">
    <location>
        <begin position="79"/>
        <end position="96"/>
    </location>
</feature>
<organism evidence="2 3">
    <name type="scientific">Ramlibacter terrae</name>
    <dbReference type="NCBI Taxonomy" id="2732511"/>
    <lineage>
        <taxon>Bacteria</taxon>
        <taxon>Pseudomonadati</taxon>
        <taxon>Pseudomonadota</taxon>
        <taxon>Betaproteobacteria</taxon>
        <taxon>Burkholderiales</taxon>
        <taxon>Comamonadaceae</taxon>
        <taxon>Ramlibacter</taxon>
    </lineage>
</organism>
<gene>
    <name evidence="2" type="ORF">HK414_16035</name>
</gene>
<keyword evidence="3" id="KW-1185">Reference proteome</keyword>
<evidence type="ECO:0000313" key="3">
    <source>
        <dbReference type="Proteomes" id="UP000500826"/>
    </source>
</evidence>
<protein>
    <submittedName>
        <fullName evidence="2">Uncharacterized protein</fullName>
    </submittedName>
</protein>
<evidence type="ECO:0000313" key="2">
    <source>
        <dbReference type="EMBL" id="QJW84654.1"/>
    </source>
</evidence>
<accession>A0ABX6P3M5</accession>
<dbReference type="EMBL" id="CP053418">
    <property type="protein sequence ID" value="QJW84654.1"/>
    <property type="molecule type" value="Genomic_DNA"/>
</dbReference>
<dbReference type="Proteomes" id="UP000500826">
    <property type="component" value="Chromosome"/>
</dbReference>
<reference evidence="2 3" key="1">
    <citation type="submission" date="2020-05" db="EMBL/GenBank/DDBJ databases">
        <title>Ramlibacter rhizophilus sp. nov., isolated from rhizosphere soil of national flower Mugunghwa from South Korea.</title>
        <authorList>
            <person name="Zheng-Fei Y."/>
            <person name="Huan T."/>
        </authorList>
    </citation>
    <scope>NUCLEOTIDE SEQUENCE [LARGE SCALE GENOMIC DNA]</scope>
    <source>
        <strain evidence="2 3">H242</strain>
    </source>
</reference>
<name>A0ABX6P3M5_9BURK</name>
<sequence>MEIGGTIRAKTRIDVIGGHSNDGVGVKMPGGARLATAHEDGVINISAEQDAEILGLVVAGGEVIDHYDSLGFYRAAPPATSAAIPSSPSWPTTSAPGRDLMAGKTIDVRGGSGRAAPLGENEPDDWIDEGVVVGGNVHLSTGRNSAPSRCRRAAT</sequence>
<evidence type="ECO:0000256" key="1">
    <source>
        <dbReference type="SAM" id="MobiDB-lite"/>
    </source>
</evidence>
<proteinExistence type="predicted"/>
<feature type="region of interest" description="Disordered" evidence="1">
    <location>
        <begin position="79"/>
        <end position="99"/>
    </location>
</feature>